<comment type="caution">
    <text evidence="3">The sequence shown here is derived from an EMBL/GenBank/DDBJ whole genome shotgun (WGS) entry which is preliminary data.</text>
</comment>
<dbReference type="Pfam" id="PF01535">
    <property type="entry name" value="PPR"/>
    <property type="match status" value="4"/>
</dbReference>
<dbReference type="PANTHER" id="PTHR47926:SF432">
    <property type="entry name" value="(WILD MALAYSIAN BANANA) HYPOTHETICAL PROTEIN"/>
    <property type="match status" value="1"/>
</dbReference>
<dbReference type="Pfam" id="PF20431">
    <property type="entry name" value="E_motif"/>
    <property type="match status" value="1"/>
</dbReference>
<dbReference type="PROSITE" id="PS51375">
    <property type="entry name" value="PPR"/>
    <property type="match status" value="4"/>
</dbReference>
<dbReference type="Gene3D" id="1.25.40.10">
    <property type="entry name" value="Tetratricopeptide repeat domain"/>
    <property type="match status" value="3"/>
</dbReference>
<dbReference type="GO" id="GO:0009451">
    <property type="term" value="P:RNA modification"/>
    <property type="evidence" value="ECO:0007669"/>
    <property type="project" value="InterPro"/>
</dbReference>
<dbReference type="AlphaFoldDB" id="A0AAN9FHR4"/>
<accession>A0AAN9FHR4</accession>
<dbReference type="EMBL" id="JAYWIO010000003">
    <property type="protein sequence ID" value="KAK7273448.1"/>
    <property type="molecule type" value="Genomic_DNA"/>
</dbReference>
<reference evidence="3 4" key="1">
    <citation type="submission" date="2024-01" db="EMBL/GenBank/DDBJ databases">
        <title>The genomes of 5 underutilized Papilionoideae crops provide insights into root nodulation and disease resistanc.</title>
        <authorList>
            <person name="Yuan L."/>
        </authorList>
    </citation>
    <scope>NUCLEOTIDE SEQUENCE [LARGE SCALE GENOMIC DNA]</scope>
    <source>
        <strain evidence="3">ZHUSHIDOU_FW_LH</strain>
        <tissue evidence="3">Leaf</tissue>
    </source>
</reference>
<dbReference type="SUPFAM" id="SSF48452">
    <property type="entry name" value="TPR-like"/>
    <property type="match status" value="1"/>
</dbReference>
<dbReference type="InterPro" id="IPR002885">
    <property type="entry name" value="PPR_rpt"/>
</dbReference>
<dbReference type="Proteomes" id="UP001372338">
    <property type="component" value="Unassembled WGS sequence"/>
</dbReference>
<feature type="repeat" description="PPR" evidence="2">
    <location>
        <begin position="235"/>
        <end position="269"/>
    </location>
</feature>
<dbReference type="InterPro" id="IPR046960">
    <property type="entry name" value="PPR_At4g14850-like_plant"/>
</dbReference>
<dbReference type="InterPro" id="IPR046848">
    <property type="entry name" value="E_motif"/>
</dbReference>
<evidence type="ECO:0000313" key="3">
    <source>
        <dbReference type="EMBL" id="KAK7273448.1"/>
    </source>
</evidence>
<feature type="repeat" description="PPR" evidence="2">
    <location>
        <begin position="305"/>
        <end position="335"/>
    </location>
</feature>
<organism evidence="3 4">
    <name type="scientific">Crotalaria pallida</name>
    <name type="common">Smooth rattlebox</name>
    <name type="synonym">Crotalaria striata</name>
    <dbReference type="NCBI Taxonomy" id="3830"/>
    <lineage>
        <taxon>Eukaryota</taxon>
        <taxon>Viridiplantae</taxon>
        <taxon>Streptophyta</taxon>
        <taxon>Embryophyta</taxon>
        <taxon>Tracheophyta</taxon>
        <taxon>Spermatophyta</taxon>
        <taxon>Magnoliopsida</taxon>
        <taxon>eudicotyledons</taxon>
        <taxon>Gunneridae</taxon>
        <taxon>Pentapetalae</taxon>
        <taxon>rosids</taxon>
        <taxon>fabids</taxon>
        <taxon>Fabales</taxon>
        <taxon>Fabaceae</taxon>
        <taxon>Papilionoideae</taxon>
        <taxon>50 kb inversion clade</taxon>
        <taxon>genistoids sensu lato</taxon>
        <taxon>core genistoids</taxon>
        <taxon>Crotalarieae</taxon>
        <taxon>Crotalaria</taxon>
    </lineage>
</organism>
<keyword evidence="1" id="KW-0677">Repeat</keyword>
<evidence type="ECO:0000256" key="2">
    <source>
        <dbReference type="PROSITE-ProRule" id="PRU00708"/>
    </source>
</evidence>
<dbReference type="FunFam" id="1.25.40.10:FF:000242">
    <property type="entry name" value="Pentatricopeptide repeat-containing protein"/>
    <property type="match status" value="1"/>
</dbReference>
<feature type="repeat" description="PPR" evidence="2">
    <location>
        <begin position="336"/>
        <end position="370"/>
    </location>
</feature>
<dbReference type="InterPro" id="IPR011990">
    <property type="entry name" value="TPR-like_helical_dom_sf"/>
</dbReference>
<feature type="repeat" description="PPR" evidence="2">
    <location>
        <begin position="202"/>
        <end position="232"/>
    </location>
</feature>
<dbReference type="FunFam" id="1.25.40.10:FF:000348">
    <property type="entry name" value="Pentatricopeptide repeat-containing protein chloroplastic"/>
    <property type="match status" value="1"/>
</dbReference>
<keyword evidence="4" id="KW-1185">Reference proteome</keyword>
<sequence length="564" mass="62928">MNLPLSLTLRSNAMQRQWTKTLFSSSSFSSLSLTLPSQQQEALQHLLHQCTNLSHLHQTQSFMLTTALDQDNIFLSQLIHTSASLAFPSYAYSLFSYYHRPSIFLYNNIIWSLSLSNAPLAVSLFNAIRLLGLRPDNYSLPFALKAVVSLKDVGVGMQVHCQAVCSGLASQSDVVASLVRMYCSCFNFSDARKVFDEIACKRVSLWNAMIAGYAKHGDMANARSLFECMPEKDKNVVSWTALISGYAQAHNPNEAIALFRRMQIQNVQPDEIAILAVLSACADLGALELGEWIHNYIEKHKLHKIVPLCNSLIDMYAKSGNISKALRMFENMKNKTIVTWTTMIAGFALHGLGKEALGIFSSMEKARVKPNEVTFISVLSACSHVGLIELGRHYFVSMESKYGIEPKIEHYGCMIDLLGRAGYLEEAKDLVRLMPFEANAAIWGSLLAASTRCGDAELAAEALHRVIKLEPRNSGNYSLLSNTYAVLGRWSEARMVRKVMRDTGVEKNPGVSFIEVNNRVYEFIAGDKLKVYSVGIYDVLHSINEQLKMVCLKWAHRGPLDVDD</sequence>
<dbReference type="PANTHER" id="PTHR47926">
    <property type="entry name" value="PENTATRICOPEPTIDE REPEAT-CONTAINING PROTEIN"/>
    <property type="match status" value="1"/>
</dbReference>
<dbReference type="GO" id="GO:0003723">
    <property type="term" value="F:RNA binding"/>
    <property type="evidence" value="ECO:0007669"/>
    <property type="project" value="InterPro"/>
</dbReference>
<dbReference type="NCBIfam" id="TIGR00756">
    <property type="entry name" value="PPR"/>
    <property type="match status" value="5"/>
</dbReference>
<gene>
    <name evidence="3" type="ORF">RIF29_14498</name>
</gene>
<evidence type="ECO:0000313" key="4">
    <source>
        <dbReference type="Proteomes" id="UP001372338"/>
    </source>
</evidence>
<name>A0AAN9FHR4_CROPI</name>
<evidence type="ECO:0008006" key="5">
    <source>
        <dbReference type="Google" id="ProtNLM"/>
    </source>
</evidence>
<protein>
    <recommendedName>
        <fullName evidence="5">Pentatricopeptide repeat protein</fullName>
    </recommendedName>
</protein>
<dbReference type="Pfam" id="PF13041">
    <property type="entry name" value="PPR_2"/>
    <property type="match status" value="2"/>
</dbReference>
<dbReference type="SUPFAM" id="SSF81901">
    <property type="entry name" value="HCP-like"/>
    <property type="match status" value="1"/>
</dbReference>
<proteinExistence type="predicted"/>
<evidence type="ECO:0000256" key="1">
    <source>
        <dbReference type="ARBA" id="ARBA00022737"/>
    </source>
</evidence>